<gene>
    <name evidence="2" type="ORF">GT019_25800</name>
</gene>
<feature type="transmembrane region" description="Helical" evidence="1">
    <location>
        <begin position="67"/>
        <end position="85"/>
    </location>
</feature>
<organism evidence="2 3">
    <name type="scientific">Paenibacillus glycinis</name>
    <dbReference type="NCBI Taxonomy" id="2697035"/>
    <lineage>
        <taxon>Bacteria</taxon>
        <taxon>Bacillati</taxon>
        <taxon>Bacillota</taxon>
        <taxon>Bacilli</taxon>
        <taxon>Bacillales</taxon>
        <taxon>Paenibacillaceae</taxon>
        <taxon>Paenibacillus</taxon>
    </lineage>
</organism>
<feature type="transmembrane region" description="Helical" evidence="1">
    <location>
        <begin position="114"/>
        <end position="137"/>
    </location>
</feature>
<proteinExistence type="predicted"/>
<dbReference type="EMBL" id="JAAAMV010000026">
    <property type="protein sequence ID" value="NBD27299.1"/>
    <property type="molecule type" value="Genomic_DNA"/>
</dbReference>
<keyword evidence="1" id="KW-0472">Membrane</keyword>
<reference evidence="2 3" key="1">
    <citation type="submission" date="2020-01" db="EMBL/GenBank/DDBJ databases">
        <title>Paenibacillus soybeanensis sp. nov. isolated from the nodules of soybean (Glycine max(L.) Merr).</title>
        <authorList>
            <person name="Wang H."/>
        </authorList>
    </citation>
    <scope>NUCLEOTIDE SEQUENCE [LARGE SCALE GENOMIC DNA]</scope>
    <source>
        <strain evidence="2 3">T1</strain>
    </source>
</reference>
<name>A0ABW9XYF8_9BACL</name>
<evidence type="ECO:0000313" key="3">
    <source>
        <dbReference type="Proteomes" id="UP000665561"/>
    </source>
</evidence>
<accession>A0ABW9XYF8</accession>
<sequence length="157" mass="17681">MTLAICMFVTWCVWIAFSLMPKKLSVLDTVFVLFGGTVFELSIFTLLHVNLSWIVVNPDIEKSCANLVIRLLLIPVALLISTNIMLYDWKVLKWIVAAGILLSFVPLQMLQVRLGVITALHVPTIGMLLFFSAYMLFARLLAGLIRAAGRKEERRLS</sequence>
<keyword evidence="1" id="KW-1133">Transmembrane helix</keyword>
<keyword evidence="3" id="KW-1185">Reference proteome</keyword>
<protein>
    <submittedName>
        <fullName evidence="2">Uncharacterized protein</fullName>
    </submittedName>
</protein>
<dbReference type="RefSeq" id="WP_161746323.1">
    <property type="nucleotide sequence ID" value="NZ_JAAAMV010000026.1"/>
</dbReference>
<keyword evidence="1" id="KW-0812">Transmembrane</keyword>
<comment type="caution">
    <text evidence="2">The sequence shown here is derived from an EMBL/GenBank/DDBJ whole genome shotgun (WGS) entry which is preliminary data.</text>
</comment>
<feature type="transmembrane region" description="Helical" evidence="1">
    <location>
        <begin position="91"/>
        <end position="107"/>
    </location>
</feature>
<evidence type="ECO:0000313" key="2">
    <source>
        <dbReference type="EMBL" id="NBD27299.1"/>
    </source>
</evidence>
<feature type="transmembrane region" description="Helical" evidence="1">
    <location>
        <begin position="34"/>
        <end position="55"/>
    </location>
</feature>
<dbReference type="Proteomes" id="UP000665561">
    <property type="component" value="Unassembled WGS sequence"/>
</dbReference>
<evidence type="ECO:0000256" key="1">
    <source>
        <dbReference type="SAM" id="Phobius"/>
    </source>
</evidence>